<dbReference type="AlphaFoldDB" id="A0DCQ6"/>
<sequence>MVIKIISCEVRQLDTAYIGGQILNCKLQQLISVYILIKSKGQCGSFFLTHRKSIGVNTNKKFIKCINLSLSIPAKLLLPIQIDQKTFQNIINFSCVEPFVHNTHLLLYSSIQKWHKQPFYSDITYDNQVFKLWSYNKHILSKALSHTENTIERILIIFMLGKAVKFNYITFEVPQKYIFNNQNVIDQLITGTQFENYNIARGKKFTARFIDILIQPLKAINTHTLFSNHMPALLATIINHKSINASFYNRQLFPENLINTRI</sequence>
<gene>
    <name evidence="1" type="ORF">GSPATT00039414001</name>
</gene>
<organism evidence="1 2">
    <name type="scientific">Paramecium tetraurelia</name>
    <dbReference type="NCBI Taxonomy" id="5888"/>
    <lineage>
        <taxon>Eukaryota</taxon>
        <taxon>Sar</taxon>
        <taxon>Alveolata</taxon>
        <taxon>Ciliophora</taxon>
        <taxon>Intramacronucleata</taxon>
        <taxon>Oligohymenophorea</taxon>
        <taxon>Peniculida</taxon>
        <taxon>Parameciidae</taxon>
        <taxon>Paramecium</taxon>
    </lineage>
</organism>
<reference evidence="1 2" key="1">
    <citation type="journal article" date="2006" name="Nature">
        <title>Global trends of whole-genome duplications revealed by the ciliate Paramecium tetraurelia.</title>
        <authorList>
            <consortium name="Genoscope"/>
            <person name="Aury J.-M."/>
            <person name="Jaillon O."/>
            <person name="Duret L."/>
            <person name="Noel B."/>
            <person name="Jubin C."/>
            <person name="Porcel B.M."/>
            <person name="Segurens B."/>
            <person name="Daubin V."/>
            <person name="Anthouard V."/>
            <person name="Aiach N."/>
            <person name="Arnaiz O."/>
            <person name="Billaut A."/>
            <person name="Beisson J."/>
            <person name="Blanc I."/>
            <person name="Bouhouche K."/>
            <person name="Camara F."/>
            <person name="Duharcourt S."/>
            <person name="Guigo R."/>
            <person name="Gogendeau D."/>
            <person name="Katinka M."/>
            <person name="Keller A.-M."/>
            <person name="Kissmehl R."/>
            <person name="Klotz C."/>
            <person name="Koll F."/>
            <person name="Le Moue A."/>
            <person name="Lepere C."/>
            <person name="Malinsky S."/>
            <person name="Nowacki M."/>
            <person name="Nowak J.K."/>
            <person name="Plattner H."/>
            <person name="Poulain J."/>
            <person name="Ruiz F."/>
            <person name="Serrano V."/>
            <person name="Zagulski M."/>
            <person name="Dessen P."/>
            <person name="Betermier M."/>
            <person name="Weissenbach J."/>
            <person name="Scarpelli C."/>
            <person name="Schachter V."/>
            <person name="Sperling L."/>
            <person name="Meyer E."/>
            <person name="Cohen J."/>
            <person name="Wincker P."/>
        </authorList>
    </citation>
    <scope>NUCLEOTIDE SEQUENCE [LARGE SCALE GENOMIC DNA]</scope>
    <source>
        <strain evidence="1 2">Stock d4-2</strain>
    </source>
</reference>
<proteinExistence type="predicted"/>
<name>A0DCQ6_PARTE</name>
<evidence type="ECO:0000313" key="2">
    <source>
        <dbReference type="Proteomes" id="UP000000600"/>
    </source>
</evidence>
<dbReference type="EMBL" id="CT868378">
    <property type="protein sequence ID" value="CAK80823.1"/>
    <property type="molecule type" value="Genomic_DNA"/>
</dbReference>
<evidence type="ECO:0000313" key="1">
    <source>
        <dbReference type="EMBL" id="CAK80823.1"/>
    </source>
</evidence>
<dbReference type="GeneID" id="5034004"/>
<dbReference type="Proteomes" id="UP000000600">
    <property type="component" value="Unassembled WGS sequence"/>
</dbReference>
<protein>
    <submittedName>
        <fullName evidence="1">Uncharacterized protein</fullName>
    </submittedName>
</protein>
<dbReference type="InParanoid" id="A0DCQ6"/>
<dbReference type="HOGENOM" id="CLU_957989_0_0_1"/>
<dbReference type="KEGG" id="ptm:GSPATT00039414001"/>
<keyword evidence="2" id="KW-1185">Reference proteome</keyword>
<dbReference type="RefSeq" id="XP_001448220.1">
    <property type="nucleotide sequence ID" value="XM_001448183.1"/>
</dbReference>
<accession>A0DCQ6</accession>